<protein>
    <recommendedName>
        <fullName evidence="4">Integral membrane protein</fullName>
    </recommendedName>
</protein>
<feature type="transmembrane region" description="Helical" evidence="1">
    <location>
        <begin position="349"/>
        <end position="369"/>
    </location>
</feature>
<feature type="transmembrane region" description="Helical" evidence="1">
    <location>
        <begin position="766"/>
        <end position="783"/>
    </location>
</feature>
<accession>A0ABV1U259</accession>
<feature type="transmembrane region" description="Helical" evidence="1">
    <location>
        <begin position="234"/>
        <end position="256"/>
    </location>
</feature>
<dbReference type="NCBIfam" id="NF047321">
    <property type="entry name" value="SCO7613_CTERM"/>
    <property type="match status" value="1"/>
</dbReference>
<feature type="transmembrane region" description="Helical" evidence="1">
    <location>
        <begin position="316"/>
        <end position="337"/>
    </location>
</feature>
<feature type="transmembrane region" description="Helical" evidence="1">
    <location>
        <begin position="537"/>
        <end position="556"/>
    </location>
</feature>
<feature type="transmembrane region" description="Helical" evidence="1">
    <location>
        <begin position="154"/>
        <end position="174"/>
    </location>
</feature>
<feature type="transmembrane region" description="Helical" evidence="1">
    <location>
        <begin position="562"/>
        <end position="579"/>
    </location>
</feature>
<feature type="transmembrane region" description="Helical" evidence="1">
    <location>
        <begin position="435"/>
        <end position="454"/>
    </location>
</feature>
<keyword evidence="1" id="KW-1133">Transmembrane helix</keyword>
<keyword evidence="1" id="KW-0472">Membrane</keyword>
<sequence length="801" mass="81138">MTHVPPPAEELRLIDTELWQLDARRAQLLARRAWLVARLPSLSHPSPVPSTALPAPRGPEATAPRVQNVLLLLGGLLLTIAAIAFTLVSWGHLGIAGRSLVLGAVTVAALAAPLPLLGRGLRSTAEAVAGLALALTVLDAYALHAVALTGVDPAGYAAGASAVLAAVWTGYGLVPRTRTLRLPLPTALTAAQLPLLLGAVAADAGRYGITGALLVTAACDTAVALRAPAGPVRITATVGAYGVGASGVLGAAWLSWTADGPGAGTLAAVLLLFAAGTALAAAWRGRAAGHAVGLSLAVGLLVVAALGGIVHPVLPVAWLVPAHLVLGIGLLAAVRAVRLPEPVRLPKPVRHGLVLASAAVQGLAVLWALPLPALTLLGPAGWAARIWSGTPDGAREAVSADAPWLPQLLTAPLVLIAVAAVLAFAVRATTWRPRALVGAPALGWSALLAVPVVLDAPYPAVLVVELLVTAALLAAASWWPWTTESGGPLPALVLALVTSVSLAFLSLPTRSATVGVLAALTVLFGAASLVRRLVTLAVPAALGYGTALACALGAAAGWAPEHTALLVLVVPAVAALFAARATDARTAVVAEVTGAAAGLLAIGLAVGDPPMLSLTLSLSAVIAAGTAVRADRRPAAYAATALFALAAWVRLAAWGVTAPEAYTVPASLPALLIGVLRRRRDPRVSSWVAYGPGLAATLLPSLAAAWTDVHATRPWLLGAAALLVTLVGARHQLRAPLLLGGGVLVLDALHELAPYLVQIAGFLPRWAPPALAGLLLLAVGATYERRLRDVRRVRDVLGRMS</sequence>
<feature type="transmembrane region" description="Helical" evidence="1">
    <location>
        <begin position="128"/>
        <end position="148"/>
    </location>
</feature>
<feature type="transmembrane region" description="Helical" evidence="1">
    <location>
        <begin position="69"/>
        <end position="90"/>
    </location>
</feature>
<feature type="transmembrane region" description="Helical" evidence="1">
    <location>
        <begin position="635"/>
        <end position="653"/>
    </location>
</feature>
<feature type="transmembrane region" description="Helical" evidence="1">
    <location>
        <begin position="736"/>
        <end position="760"/>
    </location>
</feature>
<dbReference type="EMBL" id="JBEPAZ010000005">
    <property type="protein sequence ID" value="MER6427803.1"/>
    <property type="molecule type" value="Genomic_DNA"/>
</dbReference>
<feature type="transmembrane region" description="Helical" evidence="1">
    <location>
        <begin position="488"/>
        <end position="506"/>
    </location>
</feature>
<proteinExistence type="predicted"/>
<evidence type="ECO:0000256" key="1">
    <source>
        <dbReference type="SAM" id="Phobius"/>
    </source>
</evidence>
<feature type="transmembrane region" description="Helical" evidence="1">
    <location>
        <begin position="290"/>
        <end position="310"/>
    </location>
</feature>
<dbReference type="InterPro" id="IPR058062">
    <property type="entry name" value="SCO7613_C"/>
</dbReference>
<gene>
    <name evidence="2" type="ORF">ABT272_08650</name>
</gene>
<keyword evidence="3" id="KW-1185">Reference proteome</keyword>
<keyword evidence="1" id="KW-0812">Transmembrane</keyword>
<feature type="transmembrane region" description="Helical" evidence="1">
    <location>
        <begin position="611"/>
        <end position="628"/>
    </location>
</feature>
<evidence type="ECO:0008006" key="4">
    <source>
        <dbReference type="Google" id="ProtNLM"/>
    </source>
</evidence>
<feature type="transmembrane region" description="Helical" evidence="1">
    <location>
        <begin position="586"/>
        <end position="605"/>
    </location>
</feature>
<evidence type="ECO:0000313" key="3">
    <source>
        <dbReference type="Proteomes" id="UP001470023"/>
    </source>
</evidence>
<feature type="transmembrane region" description="Helical" evidence="1">
    <location>
        <begin position="688"/>
        <end position="706"/>
    </location>
</feature>
<evidence type="ECO:0000313" key="2">
    <source>
        <dbReference type="EMBL" id="MER6427803.1"/>
    </source>
</evidence>
<dbReference type="Proteomes" id="UP001470023">
    <property type="component" value="Unassembled WGS sequence"/>
</dbReference>
<feature type="transmembrane region" description="Helical" evidence="1">
    <location>
        <begin position="512"/>
        <end position="530"/>
    </location>
</feature>
<name>A0ABV1U259_9ACTN</name>
<feature type="transmembrane region" description="Helical" evidence="1">
    <location>
        <begin position="460"/>
        <end position="481"/>
    </location>
</feature>
<feature type="transmembrane region" description="Helical" evidence="1">
    <location>
        <begin position="712"/>
        <end position="729"/>
    </location>
</feature>
<feature type="transmembrane region" description="Helical" evidence="1">
    <location>
        <begin position="96"/>
        <end position="116"/>
    </location>
</feature>
<reference evidence="2 3" key="1">
    <citation type="submission" date="2024-06" db="EMBL/GenBank/DDBJ databases">
        <title>The Natural Products Discovery Center: Release of the First 8490 Sequenced Strains for Exploring Actinobacteria Biosynthetic Diversity.</title>
        <authorList>
            <person name="Kalkreuter E."/>
            <person name="Kautsar S.A."/>
            <person name="Yang D."/>
            <person name="Bader C.D."/>
            <person name="Teijaro C.N."/>
            <person name="Fluegel L."/>
            <person name="Davis C.M."/>
            <person name="Simpson J.R."/>
            <person name="Lauterbach L."/>
            <person name="Steele A.D."/>
            <person name="Gui C."/>
            <person name="Meng S."/>
            <person name="Li G."/>
            <person name="Viehrig K."/>
            <person name="Ye F."/>
            <person name="Su P."/>
            <person name="Kiefer A.F."/>
            <person name="Nichols A."/>
            <person name="Cepeda A.J."/>
            <person name="Yan W."/>
            <person name="Fan B."/>
            <person name="Jiang Y."/>
            <person name="Adhikari A."/>
            <person name="Zheng C.-J."/>
            <person name="Schuster L."/>
            <person name="Cowan T.M."/>
            <person name="Smanski M.J."/>
            <person name="Chevrette M.G."/>
            <person name="De Carvalho L.P.S."/>
            <person name="Shen B."/>
        </authorList>
    </citation>
    <scope>NUCLEOTIDE SEQUENCE [LARGE SCALE GENOMIC DNA]</scope>
    <source>
        <strain evidence="2 3">NPDC001166</strain>
    </source>
</reference>
<feature type="transmembrane region" description="Helical" evidence="1">
    <location>
        <begin position="262"/>
        <end position="283"/>
    </location>
</feature>
<comment type="caution">
    <text evidence="2">The sequence shown here is derived from an EMBL/GenBank/DDBJ whole genome shotgun (WGS) entry which is preliminary data.</text>
</comment>
<organism evidence="2 3">
    <name type="scientific">Streptomyces sp. 900105245</name>
    <dbReference type="NCBI Taxonomy" id="3154379"/>
    <lineage>
        <taxon>Bacteria</taxon>
        <taxon>Bacillati</taxon>
        <taxon>Actinomycetota</taxon>
        <taxon>Actinomycetes</taxon>
        <taxon>Kitasatosporales</taxon>
        <taxon>Streptomycetaceae</taxon>
        <taxon>Streptomyces</taxon>
    </lineage>
</organism>
<feature type="transmembrane region" description="Helical" evidence="1">
    <location>
        <begin position="659"/>
        <end position="676"/>
    </location>
</feature>
<feature type="transmembrane region" description="Helical" evidence="1">
    <location>
        <begin position="404"/>
        <end position="426"/>
    </location>
</feature>
<dbReference type="RefSeq" id="WP_352063191.1">
    <property type="nucleotide sequence ID" value="NZ_JBEPAZ010000005.1"/>
</dbReference>